<reference evidence="7" key="1">
    <citation type="submission" date="2021-01" db="EMBL/GenBank/DDBJ databases">
        <title>Genome public.</title>
        <authorList>
            <person name="Liu C."/>
            <person name="Sun Q."/>
        </authorList>
    </citation>
    <scope>NUCLEOTIDE SEQUENCE</scope>
    <source>
        <strain evidence="7">M6</strain>
    </source>
</reference>
<dbReference type="PROSITE" id="PS51379">
    <property type="entry name" value="4FE4S_FER_2"/>
    <property type="match status" value="2"/>
</dbReference>
<dbReference type="Proteomes" id="UP000633365">
    <property type="component" value="Unassembled WGS sequence"/>
</dbReference>
<dbReference type="SUPFAM" id="SSF51905">
    <property type="entry name" value="FAD/NAD(P)-binding domain"/>
    <property type="match status" value="1"/>
</dbReference>
<dbReference type="InterPro" id="IPR036188">
    <property type="entry name" value="FAD/NAD-bd_sf"/>
</dbReference>
<gene>
    <name evidence="7" type="ORF">JKK62_14340</name>
</gene>
<keyword evidence="3" id="KW-0677">Repeat</keyword>
<proteinExistence type="predicted"/>
<dbReference type="Pfam" id="PF07992">
    <property type="entry name" value="Pyr_redox_2"/>
    <property type="match status" value="1"/>
</dbReference>
<dbReference type="Gene3D" id="3.50.50.60">
    <property type="entry name" value="FAD/NAD(P)-binding domain"/>
    <property type="match status" value="1"/>
</dbReference>
<dbReference type="InterPro" id="IPR017896">
    <property type="entry name" value="4Fe4S_Fe-S-bd"/>
</dbReference>
<evidence type="ECO:0000313" key="7">
    <source>
        <dbReference type="EMBL" id="MBK6089806.1"/>
    </source>
</evidence>
<dbReference type="AlphaFoldDB" id="A0A935C3K7"/>
<protein>
    <submittedName>
        <fullName evidence="7">FAD-dependent oxidoreductase</fullName>
    </submittedName>
</protein>
<dbReference type="GO" id="GO:0051539">
    <property type="term" value="F:4 iron, 4 sulfur cluster binding"/>
    <property type="evidence" value="ECO:0007669"/>
    <property type="project" value="UniProtKB-KW"/>
</dbReference>
<dbReference type="PRINTS" id="PR00368">
    <property type="entry name" value="FADPNR"/>
</dbReference>
<accession>A0A935C3K7</accession>
<evidence type="ECO:0000256" key="3">
    <source>
        <dbReference type="ARBA" id="ARBA00022737"/>
    </source>
</evidence>
<evidence type="ECO:0000256" key="1">
    <source>
        <dbReference type="ARBA" id="ARBA00022485"/>
    </source>
</evidence>
<dbReference type="Pfam" id="PF12838">
    <property type="entry name" value="Fer4_7"/>
    <property type="match status" value="1"/>
</dbReference>
<keyword evidence="4" id="KW-0408">Iron</keyword>
<keyword evidence="1" id="KW-0004">4Fe-4S</keyword>
<keyword evidence="5" id="KW-0411">Iron-sulfur</keyword>
<feature type="non-terminal residue" evidence="7">
    <location>
        <position position="1"/>
    </location>
</feature>
<keyword evidence="2" id="KW-0479">Metal-binding</keyword>
<evidence type="ECO:0000259" key="6">
    <source>
        <dbReference type="PROSITE" id="PS51379"/>
    </source>
</evidence>
<dbReference type="PANTHER" id="PTHR42783">
    <property type="entry name" value="GLUTAMATE SYNTHASE [NADPH] SMALL CHAIN"/>
    <property type="match status" value="1"/>
</dbReference>
<sequence length="442" mass="48620">TPGEDLEGVYGGIDFLRAVIQGNAPAIGEKVAICGGGNTAMDACRTAVRLGAKEVYVIYRRTRNEMPADALEIDEAEEEGVIYKFLTNPISFNGENGKLKSVTLQIMELGEPDASGRRRPVPVEGKTEEIPLDSVILAIGQKLVQGDVSELQLNDRGNIEADPDFFTTSMDGVFAIGDATNRGASIAIEAIGEADRCAKAVDAYLNGQALDTRVPYISKRDEATIDYSDRKKEPRKTPRVLDPEVRNKNFDEVSLGFTEEEAQAEASRCLECGCREYYKCKLLNVAQRYDIDPSRFKGEMPQKYTHDENAFIERNTAKCILCGLCVRSCREVMDIHALGLMGRGFTTEPAPAFALPLDQTKCNNCGLCVQLCPTGALTEKANLKKQVPLDEIYTEETVTINGQQATVLVSRYNGKVLRVIPNDEISRNSGLSREELLELITE</sequence>
<evidence type="ECO:0000313" key="8">
    <source>
        <dbReference type="Proteomes" id="UP000633365"/>
    </source>
</evidence>
<feature type="domain" description="4Fe-4S ferredoxin-type" evidence="6">
    <location>
        <begin position="310"/>
        <end position="338"/>
    </location>
</feature>
<dbReference type="FunFam" id="3.30.70.20:FF:000035">
    <property type="entry name" value="Iron hydrogenase 1"/>
    <property type="match status" value="1"/>
</dbReference>
<dbReference type="InterPro" id="IPR017900">
    <property type="entry name" value="4Fe4S_Fe_S_CS"/>
</dbReference>
<dbReference type="PROSITE" id="PS00198">
    <property type="entry name" value="4FE4S_FER_1"/>
    <property type="match status" value="1"/>
</dbReference>
<feature type="domain" description="4Fe-4S ferredoxin-type" evidence="6">
    <location>
        <begin position="353"/>
        <end position="382"/>
    </location>
</feature>
<evidence type="ECO:0000256" key="4">
    <source>
        <dbReference type="ARBA" id="ARBA00023004"/>
    </source>
</evidence>
<dbReference type="InterPro" id="IPR023753">
    <property type="entry name" value="FAD/NAD-binding_dom"/>
</dbReference>
<organism evidence="7 8">
    <name type="scientific">Ruminococcus difficilis</name>
    <dbReference type="NCBI Taxonomy" id="2763069"/>
    <lineage>
        <taxon>Bacteria</taxon>
        <taxon>Bacillati</taxon>
        <taxon>Bacillota</taxon>
        <taxon>Clostridia</taxon>
        <taxon>Eubacteriales</taxon>
        <taxon>Oscillospiraceae</taxon>
        <taxon>Ruminococcus</taxon>
    </lineage>
</organism>
<keyword evidence="8" id="KW-1185">Reference proteome</keyword>
<name>A0A935C3K7_9FIRM</name>
<dbReference type="PANTHER" id="PTHR42783:SF3">
    <property type="entry name" value="GLUTAMATE SYNTHASE [NADPH] SMALL CHAIN-RELATED"/>
    <property type="match status" value="1"/>
</dbReference>
<dbReference type="GO" id="GO:0046872">
    <property type="term" value="F:metal ion binding"/>
    <property type="evidence" value="ECO:0007669"/>
    <property type="project" value="UniProtKB-KW"/>
</dbReference>
<dbReference type="SUPFAM" id="SSF54862">
    <property type="entry name" value="4Fe-4S ferredoxins"/>
    <property type="match status" value="1"/>
</dbReference>
<dbReference type="GO" id="GO:0016491">
    <property type="term" value="F:oxidoreductase activity"/>
    <property type="evidence" value="ECO:0007669"/>
    <property type="project" value="InterPro"/>
</dbReference>
<dbReference type="RefSeq" id="WP_201428511.1">
    <property type="nucleotide sequence ID" value="NZ_JAEQMG010000157.1"/>
</dbReference>
<dbReference type="Gene3D" id="3.30.70.20">
    <property type="match status" value="1"/>
</dbReference>
<comment type="caution">
    <text evidence="7">The sequence shown here is derived from an EMBL/GenBank/DDBJ whole genome shotgun (WGS) entry which is preliminary data.</text>
</comment>
<evidence type="ECO:0000256" key="5">
    <source>
        <dbReference type="ARBA" id="ARBA00023014"/>
    </source>
</evidence>
<dbReference type="EMBL" id="JAEQMG010000157">
    <property type="protein sequence ID" value="MBK6089806.1"/>
    <property type="molecule type" value="Genomic_DNA"/>
</dbReference>
<evidence type="ECO:0000256" key="2">
    <source>
        <dbReference type="ARBA" id="ARBA00022723"/>
    </source>
</evidence>